<dbReference type="GO" id="GO:0005777">
    <property type="term" value="C:peroxisome"/>
    <property type="evidence" value="ECO:0007669"/>
    <property type="project" value="UniProtKB-SubCell"/>
</dbReference>
<evidence type="ECO:0000256" key="6">
    <source>
        <dbReference type="ARBA" id="ARBA00022946"/>
    </source>
</evidence>
<dbReference type="PANTHER" id="PTHR43853">
    <property type="entry name" value="3-KETOACYL-COA THIOLASE, PEROXISOMAL"/>
    <property type="match status" value="1"/>
</dbReference>
<sequence>MSFASSAKDRLTGLVSQLASPNVGGGKAALLAQNPNDVVIVAACRTPITRARKGGLKDTCPEELLKIVFEDVVKRAGVDKNLVEEIQVGNVLPPGGGATMARMAQLAAGFPTTSSVATVNRQCSSGLVAVNHIALMIADGQIDMGIGAGVESMTQNYGAGVMPEKMSENVLANPQAADCLLPMGLTSENVAAAYNVTREKQDAFAAESQQRAFRAQAAGKFKEEITPVHTKVIDPATQEEKSVVIDADDGIRDGVTKETLSKLKPAFSKTGSTHAGNASQVSDGAAAVLLTRRSKAQELGLPILGKFVMTSVTGVEPKLMGIGPAFAIPKVLARAGISKDDVDLYELNEAFASQAVMSIEHIGLDTRKVNPNGGAIALGHPLGCTGARQIATALAEAKRSRARIICTSMCIGSGMGAASLIVAEN</sequence>
<dbReference type="Pfam" id="PF02803">
    <property type="entry name" value="Thiolase_C"/>
    <property type="match status" value="1"/>
</dbReference>
<feature type="domain" description="Thiolase N-terminal" evidence="13">
    <location>
        <begin position="38"/>
        <end position="293"/>
    </location>
</feature>
<dbReference type="GO" id="GO:0006635">
    <property type="term" value="P:fatty acid beta-oxidation"/>
    <property type="evidence" value="ECO:0007669"/>
    <property type="project" value="TreeGrafter"/>
</dbReference>
<dbReference type="PROSITE" id="PS00098">
    <property type="entry name" value="THIOLASE_1"/>
    <property type="match status" value="1"/>
</dbReference>
<dbReference type="InterPro" id="IPR020617">
    <property type="entry name" value="Thiolase_C"/>
</dbReference>
<protein>
    <submittedName>
        <fullName evidence="15">Putative Acetyl-CoA C-acyltransferase</fullName>
        <ecNumber evidence="15">2.3.1.16</ecNumber>
    </submittedName>
</protein>
<dbReference type="InterPro" id="IPR020616">
    <property type="entry name" value="Thiolase_N"/>
</dbReference>
<reference evidence="15 16" key="1">
    <citation type="journal article" date="2018" name="Front. Microbiol.">
        <title>Prospects for Fungal Bioremediation of Acidic Radioactive Waste Sites: Characterization and Genome Sequence of Rhodotorula taiwanensis MD1149.</title>
        <authorList>
            <person name="Tkavc R."/>
            <person name="Matrosova V.Y."/>
            <person name="Grichenko O.E."/>
            <person name="Gostincar C."/>
            <person name="Volpe R.P."/>
            <person name="Klimenkova P."/>
            <person name="Gaidamakova E.K."/>
            <person name="Zhou C.E."/>
            <person name="Stewart B.J."/>
            <person name="Lyman M.G."/>
            <person name="Malfatti S.A."/>
            <person name="Rubinfeld B."/>
            <person name="Courtot M."/>
            <person name="Singh J."/>
            <person name="Dalgard C.L."/>
            <person name="Hamilton T."/>
            <person name="Frey K.G."/>
            <person name="Gunde-Cimerman N."/>
            <person name="Dugan L."/>
            <person name="Daly M.J."/>
        </authorList>
    </citation>
    <scope>NUCLEOTIDE SEQUENCE [LARGE SCALE GENOMIC DNA]</scope>
    <source>
        <strain evidence="15 16">MD1149</strain>
    </source>
</reference>
<keyword evidence="4 12" id="KW-0808">Transferase</keyword>
<dbReference type="NCBIfam" id="TIGR01930">
    <property type="entry name" value="AcCoA-C-Actrans"/>
    <property type="match status" value="1"/>
</dbReference>
<dbReference type="GO" id="GO:0010124">
    <property type="term" value="P:phenylacetate catabolic process"/>
    <property type="evidence" value="ECO:0007669"/>
    <property type="project" value="TreeGrafter"/>
</dbReference>
<accession>A0A2S5B9M2</accession>
<feature type="active site" description="Acyl-thioester intermediate" evidence="11">
    <location>
        <position position="123"/>
    </location>
</feature>
<comment type="subcellular location">
    <subcellularLocation>
        <location evidence="1">Peroxisome</location>
    </subcellularLocation>
</comment>
<evidence type="ECO:0000256" key="10">
    <source>
        <dbReference type="ARBA" id="ARBA00047605"/>
    </source>
</evidence>
<feature type="active site" description="Proton acceptor" evidence="11">
    <location>
        <position position="410"/>
    </location>
</feature>
<evidence type="ECO:0000256" key="8">
    <source>
        <dbReference type="ARBA" id="ARBA00023140"/>
    </source>
</evidence>
<keyword evidence="5" id="KW-0276">Fatty acid metabolism</keyword>
<dbReference type="PROSITE" id="PS00737">
    <property type="entry name" value="THIOLASE_2"/>
    <property type="match status" value="1"/>
</dbReference>
<comment type="similarity">
    <text evidence="3 12">Belongs to the thiolase-like superfamily. Thiolase family.</text>
</comment>
<evidence type="ECO:0000256" key="3">
    <source>
        <dbReference type="ARBA" id="ARBA00010982"/>
    </source>
</evidence>
<evidence type="ECO:0000259" key="13">
    <source>
        <dbReference type="Pfam" id="PF00108"/>
    </source>
</evidence>
<dbReference type="InterPro" id="IPR020615">
    <property type="entry name" value="Thiolase_acyl_enz_int_AS"/>
</dbReference>
<comment type="catalytic activity">
    <reaction evidence="10">
        <text>an acyl-CoA + acetyl-CoA = a 3-oxoacyl-CoA + CoA</text>
        <dbReference type="Rhea" id="RHEA:21564"/>
        <dbReference type="ChEBI" id="CHEBI:57287"/>
        <dbReference type="ChEBI" id="CHEBI:57288"/>
        <dbReference type="ChEBI" id="CHEBI:58342"/>
        <dbReference type="ChEBI" id="CHEBI:90726"/>
        <dbReference type="EC" id="2.3.1.16"/>
    </reaction>
</comment>
<keyword evidence="6" id="KW-0809">Transit peptide</keyword>
<evidence type="ECO:0000256" key="12">
    <source>
        <dbReference type="RuleBase" id="RU003557"/>
    </source>
</evidence>
<organism evidence="15 16">
    <name type="scientific">Rhodotorula taiwanensis</name>
    <dbReference type="NCBI Taxonomy" id="741276"/>
    <lineage>
        <taxon>Eukaryota</taxon>
        <taxon>Fungi</taxon>
        <taxon>Dikarya</taxon>
        <taxon>Basidiomycota</taxon>
        <taxon>Pucciniomycotina</taxon>
        <taxon>Microbotryomycetes</taxon>
        <taxon>Sporidiobolales</taxon>
        <taxon>Sporidiobolaceae</taxon>
        <taxon>Rhodotorula</taxon>
    </lineage>
</organism>
<evidence type="ECO:0000256" key="5">
    <source>
        <dbReference type="ARBA" id="ARBA00022832"/>
    </source>
</evidence>
<dbReference type="EC" id="2.3.1.16" evidence="15"/>
<dbReference type="InterPro" id="IPR016039">
    <property type="entry name" value="Thiolase-like"/>
</dbReference>
<evidence type="ECO:0000256" key="4">
    <source>
        <dbReference type="ARBA" id="ARBA00022679"/>
    </source>
</evidence>
<gene>
    <name evidence="15" type="ORF">BMF94_3412</name>
</gene>
<evidence type="ECO:0000256" key="1">
    <source>
        <dbReference type="ARBA" id="ARBA00004275"/>
    </source>
</evidence>
<evidence type="ECO:0000256" key="9">
    <source>
        <dbReference type="ARBA" id="ARBA00023315"/>
    </source>
</evidence>
<evidence type="ECO:0000256" key="7">
    <source>
        <dbReference type="ARBA" id="ARBA00023098"/>
    </source>
</evidence>
<keyword evidence="9 12" id="KW-0012">Acyltransferase</keyword>
<keyword evidence="16" id="KW-1185">Reference proteome</keyword>
<keyword evidence="7" id="KW-0443">Lipid metabolism</keyword>
<dbReference type="OrthoDB" id="5404651at2759"/>
<evidence type="ECO:0000256" key="2">
    <source>
        <dbReference type="ARBA" id="ARBA00004872"/>
    </source>
</evidence>
<dbReference type="AlphaFoldDB" id="A0A2S5B9M2"/>
<dbReference type="Pfam" id="PF00108">
    <property type="entry name" value="Thiolase_N"/>
    <property type="match status" value="1"/>
</dbReference>
<dbReference type="GO" id="GO:0003988">
    <property type="term" value="F:acetyl-CoA C-acyltransferase activity"/>
    <property type="evidence" value="ECO:0007669"/>
    <property type="project" value="UniProtKB-EC"/>
</dbReference>
<dbReference type="PIRSF" id="PIRSF000429">
    <property type="entry name" value="Ac-CoA_Ac_transf"/>
    <property type="match status" value="1"/>
</dbReference>
<evidence type="ECO:0000313" key="16">
    <source>
        <dbReference type="Proteomes" id="UP000237144"/>
    </source>
</evidence>
<feature type="active site" description="Proton acceptor" evidence="11">
    <location>
        <position position="380"/>
    </location>
</feature>
<dbReference type="InterPro" id="IPR002155">
    <property type="entry name" value="Thiolase"/>
</dbReference>
<proteinExistence type="inferred from homology"/>
<comment type="pathway">
    <text evidence="2">Lipid metabolism; fatty acid metabolism.</text>
</comment>
<dbReference type="STRING" id="741276.A0A2S5B9M2"/>
<dbReference type="EMBL" id="PJQD01000036">
    <property type="protein sequence ID" value="POY73475.1"/>
    <property type="molecule type" value="Genomic_DNA"/>
</dbReference>
<feature type="domain" description="Thiolase C-terminal" evidence="14">
    <location>
        <begin position="302"/>
        <end position="422"/>
    </location>
</feature>
<dbReference type="SUPFAM" id="SSF53901">
    <property type="entry name" value="Thiolase-like"/>
    <property type="match status" value="2"/>
</dbReference>
<dbReference type="FunFam" id="3.40.47.10:FF:000010">
    <property type="entry name" value="Acetyl-CoA acetyltransferase (Thiolase)"/>
    <property type="match status" value="1"/>
</dbReference>
<evidence type="ECO:0000259" key="14">
    <source>
        <dbReference type="Pfam" id="PF02803"/>
    </source>
</evidence>
<dbReference type="InterPro" id="IPR050215">
    <property type="entry name" value="Thiolase-like_sf_Thiolase"/>
</dbReference>
<dbReference type="InterPro" id="IPR020613">
    <property type="entry name" value="Thiolase_CS"/>
</dbReference>
<evidence type="ECO:0000313" key="15">
    <source>
        <dbReference type="EMBL" id="POY73475.1"/>
    </source>
</evidence>
<name>A0A2S5B9M2_9BASI</name>
<dbReference type="Proteomes" id="UP000237144">
    <property type="component" value="Unassembled WGS sequence"/>
</dbReference>
<comment type="caution">
    <text evidence="15">The sequence shown here is derived from an EMBL/GenBank/DDBJ whole genome shotgun (WGS) entry which is preliminary data.</text>
</comment>
<dbReference type="Gene3D" id="3.40.47.10">
    <property type="match status" value="2"/>
</dbReference>
<dbReference type="CDD" id="cd00751">
    <property type="entry name" value="thiolase"/>
    <property type="match status" value="1"/>
</dbReference>
<keyword evidence="8" id="KW-0576">Peroxisome</keyword>
<evidence type="ECO:0000256" key="11">
    <source>
        <dbReference type="PIRSR" id="PIRSR000429-1"/>
    </source>
</evidence>
<dbReference type="PANTHER" id="PTHR43853:SF8">
    <property type="entry name" value="3-KETOACYL-COA THIOLASE, PEROXISOMAL"/>
    <property type="match status" value="1"/>
</dbReference>